<proteinExistence type="predicted"/>
<reference evidence="2" key="1">
    <citation type="journal article" date="2019" name="Int. J. Syst. Evol. Microbiol.">
        <title>The Global Catalogue of Microorganisms (GCM) 10K type strain sequencing project: providing services to taxonomists for standard genome sequencing and annotation.</title>
        <authorList>
            <consortium name="The Broad Institute Genomics Platform"/>
            <consortium name="The Broad Institute Genome Sequencing Center for Infectious Disease"/>
            <person name="Wu L."/>
            <person name="Ma J."/>
        </authorList>
    </citation>
    <scope>NUCLEOTIDE SEQUENCE [LARGE SCALE GENOMIC DNA]</scope>
    <source>
        <strain evidence="2">KCTC 12861</strain>
    </source>
</reference>
<name>A0ABQ3EDE0_9HYPH</name>
<dbReference type="EMBL" id="BMXE01000004">
    <property type="protein sequence ID" value="GHB33953.1"/>
    <property type="molecule type" value="Genomic_DNA"/>
</dbReference>
<accession>A0ABQ3EDE0</accession>
<protein>
    <submittedName>
        <fullName evidence="1">Uncharacterized protein</fullName>
    </submittedName>
</protein>
<evidence type="ECO:0000313" key="1">
    <source>
        <dbReference type="EMBL" id="GHB33953.1"/>
    </source>
</evidence>
<keyword evidence="2" id="KW-1185">Reference proteome</keyword>
<evidence type="ECO:0000313" key="2">
    <source>
        <dbReference type="Proteomes" id="UP000637980"/>
    </source>
</evidence>
<sequence>MVAITTPKSFKVATGKGGDMEKEKTDFEIWMQANGFHGKQVSVAGESIGFASATSKRAKAGTKTLSKTDRLAMAAVRAGLPEWTPETDEEIHALGVLRQTLASSSQSSED</sequence>
<organism evidence="1 2">
    <name type="scientific">Pseudovibrio japonicus</name>
    <dbReference type="NCBI Taxonomy" id="366534"/>
    <lineage>
        <taxon>Bacteria</taxon>
        <taxon>Pseudomonadati</taxon>
        <taxon>Pseudomonadota</taxon>
        <taxon>Alphaproteobacteria</taxon>
        <taxon>Hyphomicrobiales</taxon>
        <taxon>Stappiaceae</taxon>
        <taxon>Pseudovibrio</taxon>
    </lineage>
</organism>
<dbReference type="RefSeq" id="WP_189437005.1">
    <property type="nucleotide sequence ID" value="NZ_BMXE01000004.1"/>
</dbReference>
<comment type="caution">
    <text evidence="1">The sequence shown here is derived from an EMBL/GenBank/DDBJ whole genome shotgun (WGS) entry which is preliminary data.</text>
</comment>
<gene>
    <name evidence="1" type="ORF">GCM10007094_23620</name>
</gene>
<dbReference type="Proteomes" id="UP000637980">
    <property type="component" value="Unassembled WGS sequence"/>
</dbReference>